<keyword evidence="1" id="KW-0614">Plasmid</keyword>
<accession>A0A0K2S4A3</accession>
<protein>
    <submittedName>
        <fullName evidence="1">Uncharacterized protein</fullName>
    </submittedName>
</protein>
<dbReference type="AlphaFoldDB" id="A0A0K2S4A3"/>
<dbReference type="EMBL" id="AP014939">
    <property type="protein sequence ID" value="BAS21650.1"/>
    <property type="molecule type" value="Genomic_DNA"/>
</dbReference>
<proteinExistence type="predicted"/>
<reference evidence="1" key="1">
    <citation type="submission" date="2015-08" db="EMBL/GenBank/DDBJ databases">
        <title>Complete DNA Sequence of Pseudomonas syringae pv. actinidiae, the Causal Agent of Kiwifruit Canker Disease.</title>
        <authorList>
            <person name="Rikkerink E.H.A."/>
            <person name="Fineran P.C."/>
        </authorList>
    </citation>
    <scope>NUCLEOTIDE SEQUENCE</scope>
    <source>
        <strain evidence="1">KHM 243</strain>
        <plasmid evidence="1">pKHM-1</plasmid>
    </source>
</reference>
<organism evidence="1">
    <name type="scientific">Citrobacter freundii</name>
    <dbReference type="NCBI Taxonomy" id="546"/>
    <lineage>
        <taxon>Bacteria</taxon>
        <taxon>Pseudomonadati</taxon>
        <taxon>Pseudomonadota</taxon>
        <taxon>Gammaproteobacteria</taxon>
        <taxon>Enterobacterales</taxon>
        <taxon>Enterobacteriaceae</taxon>
        <taxon>Citrobacter</taxon>
        <taxon>Citrobacter freundii complex</taxon>
    </lineage>
</organism>
<name>A0A0K2S4A3_CITFR</name>
<sequence length="63" mass="6821">MTDHSQTIVFPGNNVESLAEANAMLSAVSEDARKASNLKDKCDLESLQLWLEESINSQLAGAK</sequence>
<dbReference type="RefSeq" id="WP_119828722.1">
    <property type="nucleotide sequence ID" value="NZ_AP014939.1"/>
</dbReference>
<evidence type="ECO:0000313" key="1">
    <source>
        <dbReference type="EMBL" id="BAS21650.1"/>
    </source>
</evidence>
<geneLocation type="plasmid" evidence="1">
    <name>pKHM-1</name>
</geneLocation>